<reference evidence="1" key="2">
    <citation type="journal article" date="2015" name="Fish Shellfish Immunol.">
        <title>Early steps in the European eel (Anguilla anguilla)-Vibrio vulnificus interaction in the gills: Role of the RtxA13 toxin.</title>
        <authorList>
            <person name="Callol A."/>
            <person name="Pajuelo D."/>
            <person name="Ebbesson L."/>
            <person name="Teles M."/>
            <person name="MacKenzie S."/>
            <person name="Amaro C."/>
        </authorList>
    </citation>
    <scope>NUCLEOTIDE SEQUENCE</scope>
</reference>
<accession>A0A0E9Q6X8</accession>
<sequence length="47" mass="5465">MTMLKCPGFDSGLKLARRLISRSSMPVRDFSLWVFSHKTSRIFHLPI</sequence>
<proteinExistence type="predicted"/>
<dbReference type="AlphaFoldDB" id="A0A0E9Q6X8"/>
<reference evidence="1" key="1">
    <citation type="submission" date="2014-11" db="EMBL/GenBank/DDBJ databases">
        <authorList>
            <person name="Amaro Gonzalez C."/>
        </authorList>
    </citation>
    <scope>NUCLEOTIDE SEQUENCE</scope>
</reference>
<protein>
    <submittedName>
        <fullName evidence="1">Uncharacterized protein</fullName>
    </submittedName>
</protein>
<name>A0A0E9Q6X8_ANGAN</name>
<evidence type="ECO:0000313" key="1">
    <source>
        <dbReference type="EMBL" id="JAH12651.1"/>
    </source>
</evidence>
<organism evidence="1">
    <name type="scientific">Anguilla anguilla</name>
    <name type="common">European freshwater eel</name>
    <name type="synonym">Muraena anguilla</name>
    <dbReference type="NCBI Taxonomy" id="7936"/>
    <lineage>
        <taxon>Eukaryota</taxon>
        <taxon>Metazoa</taxon>
        <taxon>Chordata</taxon>
        <taxon>Craniata</taxon>
        <taxon>Vertebrata</taxon>
        <taxon>Euteleostomi</taxon>
        <taxon>Actinopterygii</taxon>
        <taxon>Neopterygii</taxon>
        <taxon>Teleostei</taxon>
        <taxon>Anguilliformes</taxon>
        <taxon>Anguillidae</taxon>
        <taxon>Anguilla</taxon>
    </lineage>
</organism>
<dbReference type="EMBL" id="GBXM01095926">
    <property type="protein sequence ID" value="JAH12651.1"/>
    <property type="molecule type" value="Transcribed_RNA"/>
</dbReference>